<evidence type="ECO:0000256" key="2">
    <source>
        <dbReference type="ARBA" id="ARBA00022692"/>
    </source>
</evidence>
<dbReference type="InterPro" id="IPR016187">
    <property type="entry name" value="CTDL_fold"/>
</dbReference>
<feature type="non-terminal residue" evidence="7">
    <location>
        <position position="231"/>
    </location>
</feature>
<dbReference type="GO" id="GO:0016020">
    <property type="term" value="C:membrane"/>
    <property type="evidence" value="ECO:0007669"/>
    <property type="project" value="UniProtKB-SubCell"/>
</dbReference>
<evidence type="ECO:0000259" key="6">
    <source>
        <dbReference type="PROSITE" id="PS50041"/>
    </source>
</evidence>
<evidence type="ECO:0000256" key="3">
    <source>
        <dbReference type="ARBA" id="ARBA00022968"/>
    </source>
</evidence>
<dbReference type="AlphaFoldDB" id="A0A8J6A4F1"/>
<organism evidence="7 8">
    <name type="scientific">Galemys pyrenaicus</name>
    <name type="common">Iberian desman</name>
    <name type="synonym">Pyrenean desman</name>
    <dbReference type="NCBI Taxonomy" id="202257"/>
    <lineage>
        <taxon>Eukaryota</taxon>
        <taxon>Metazoa</taxon>
        <taxon>Chordata</taxon>
        <taxon>Craniata</taxon>
        <taxon>Vertebrata</taxon>
        <taxon>Euteleostomi</taxon>
        <taxon>Mammalia</taxon>
        <taxon>Eutheria</taxon>
        <taxon>Laurasiatheria</taxon>
        <taxon>Eulipotyphla</taxon>
        <taxon>Talpidae</taxon>
        <taxon>Galemys</taxon>
    </lineage>
</organism>
<protein>
    <submittedName>
        <fullName evidence="7">NKG2-C type II integral membrane protein</fullName>
    </submittedName>
</protein>
<feature type="domain" description="C-type lectin" evidence="6">
    <location>
        <begin position="23"/>
        <end position="123"/>
    </location>
</feature>
<dbReference type="PANTHER" id="PTHR22800">
    <property type="entry name" value="C-TYPE LECTIN PROTEINS"/>
    <property type="match status" value="1"/>
</dbReference>
<dbReference type="SMART" id="SM00034">
    <property type="entry name" value="CLECT"/>
    <property type="match status" value="1"/>
</dbReference>
<dbReference type="InterPro" id="IPR050919">
    <property type="entry name" value="NKG2/CD94_NK_receptors"/>
</dbReference>
<dbReference type="PROSITE" id="PS50041">
    <property type="entry name" value="C_TYPE_LECTIN_2"/>
    <property type="match status" value="1"/>
</dbReference>
<dbReference type="GO" id="GO:0045954">
    <property type="term" value="P:positive regulation of natural killer cell mediated cytotoxicity"/>
    <property type="evidence" value="ECO:0007669"/>
    <property type="project" value="TreeGrafter"/>
</dbReference>
<comment type="caution">
    <text evidence="7">The sequence shown here is derived from an EMBL/GenBank/DDBJ whole genome shotgun (WGS) entry which is preliminary data.</text>
</comment>
<dbReference type="PANTHER" id="PTHR22800:SF242">
    <property type="entry name" value="NKG2-A_NKG2-B TYPE II INTEGRAL MEMBRANE PROTEIN"/>
    <property type="match status" value="1"/>
</dbReference>
<dbReference type="Gene3D" id="1.10.287.770">
    <property type="entry name" value="YojJ-like"/>
    <property type="match status" value="1"/>
</dbReference>
<dbReference type="SUPFAM" id="SSF56436">
    <property type="entry name" value="C-type lectin-like"/>
    <property type="match status" value="2"/>
</dbReference>
<gene>
    <name evidence="7" type="ORF">J0S82_000501</name>
</gene>
<feature type="non-terminal residue" evidence="7">
    <location>
        <position position="1"/>
    </location>
</feature>
<evidence type="ECO:0000313" key="7">
    <source>
        <dbReference type="EMBL" id="KAG8511922.1"/>
    </source>
</evidence>
<keyword evidence="2" id="KW-0812">Transmembrane</keyword>
<evidence type="ECO:0000256" key="1">
    <source>
        <dbReference type="ARBA" id="ARBA00004606"/>
    </source>
</evidence>
<comment type="subcellular location">
    <subcellularLocation>
        <location evidence="1">Membrane</location>
        <topology evidence="1">Single-pass type II membrane protein</topology>
    </subcellularLocation>
</comment>
<keyword evidence="4" id="KW-1133">Transmembrane helix</keyword>
<dbReference type="Gene3D" id="3.10.100.10">
    <property type="entry name" value="Mannose-Binding Protein A, subunit A"/>
    <property type="match status" value="2"/>
</dbReference>
<keyword evidence="8" id="KW-1185">Reference proteome</keyword>
<proteinExistence type="predicted"/>
<dbReference type="InterPro" id="IPR016186">
    <property type="entry name" value="C-type_lectin-like/link_sf"/>
</dbReference>
<dbReference type="GO" id="GO:0002223">
    <property type="term" value="P:stimulatory C-type lectin receptor signaling pathway"/>
    <property type="evidence" value="ECO:0007669"/>
    <property type="project" value="TreeGrafter"/>
</dbReference>
<evidence type="ECO:0000313" key="8">
    <source>
        <dbReference type="Proteomes" id="UP000700334"/>
    </source>
</evidence>
<dbReference type="EMBL" id="JAGFMF010011805">
    <property type="protein sequence ID" value="KAG8511922.1"/>
    <property type="molecule type" value="Genomic_DNA"/>
</dbReference>
<sequence length="231" mass="25843">SLKTANSSSVHHCGPCPQEWFSYSNSCYYSSDEKKTWSESVAACAAENASLLLIEHEEEMRFLRSISLLSWVGVSRKSSEHPWMTIKGSRYTPNVPAASMHGASACLTHAEMHDHREHHPEWRLDSRGKRTRDSPLPRAQVAAEVLGLVCLVLVSTVVKTAVLIPCKSILKYVGTFNALNSVNHCAPCPQEWFSYSDSCYYLSDERTTWSESMEACAAKNASLLLMDHEEE</sequence>
<reference evidence="7" key="1">
    <citation type="journal article" date="2021" name="Evol. Appl.">
        <title>The genome of the Pyrenean desman and the effects of bottlenecks and inbreeding on the genomic landscape of an endangered species.</title>
        <authorList>
            <person name="Escoda L."/>
            <person name="Castresana J."/>
        </authorList>
    </citation>
    <scope>NUCLEOTIDE SEQUENCE</scope>
    <source>
        <strain evidence="7">IBE-C5619</strain>
    </source>
</reference>
<dbReference type="Proteomes" id="UP000700334">
    <property type="component" value="Unassembled WGS sequence"/>
</dbReference>
<dbReference type="OrthoDB" id="9665658at2759"/>
<dbReference type="Pfam" id="PF00059">
    <property type="entry name" value="Lectin_C"/>
    <property type="match status" value="1"/>
</dbReference>
<evidence type="ECO:0000256" key="4">
    <source>
        <dbReference type="ARBA" id="ARBA00022989"/>
    </source>
</evidence>
<name>A0A8J6A4F1_GALPY</name>
<evidence type="ECO:0000256" key="5">
    <source>
        <dbReference type="ARBA" id="ARBA00023136"/>
    </source>
</evidence>
<dbReference type="InterPro" id="IPR001304">
    <property type="entry name" value="C-type_lectin-like"/>
</dbReference>
<keyword evidence="5" id="KW-0472">Membrane</keyword>
<keyword evidence="3" id="KW-0735">Signal-anchor</keyword>
<accession>A0A8J6A4F1</accession>